<accession>A0A5C8KBD4</accession>
<dbReference type="AlphaFoldDB" id="A0A5C8KBD4"/>
<protein>
    <submittedName>
        <fullName evidence="10">FtsX-like permease family protein</fullName>
    </submittedName>
</protein>
<dbReference type="InterPro" id="IPR025857">
    <property type="entry name" value="MacB_PCD"/>
</dbReference>
<dbReference type="InterPro" id="IPR003838">
    <property type="entry name" value="ABC3_permease_C"/>
</dbReference>
<dbReference type="PANTHER" id="PTHR30572">
    <property type="entry name" value="MEMBRANE COMPONENT OF TRANSPORTER-RELATED"/>
    <property type="match status" value="1"/>
</dbReference>
<comment type="subcellular location">
    <subcellularLocation>
        <location evidence="1">Cell membrane</location>
        <topology evidence="1">Multi-pass membrane protein</topology>
    </subcellularLocation>
</comment>
<feature type="transmembrane region" description="Helical" evidence="7">
    <location>
        <begin position="288"/>
        <end position="316"/>
    </location>
</feature>
<proteinExistence type="inferred from homology"/>
<reference evidence="10 11" key="1">
    <citation type="submission" date="2019-08" db="EMBL/GenBank/DDBJ databases">
        <authorList>
            <person name="Shi S."/>
        </authorList>
    </citation>
    <scope>NUCLEOTIDE SEQUENCE [LARGE SCALE GENOMIC DNA]</scope>
    <source>
        <strain evidence="10 11">GY10130</strain>
    </source>
</reference>
<dbReference type="OrthoDB" id="9770036at2"/>
<name>A0A5C8KBD4_9BACT</name>
<dbReference type="Proteomes" id="UP000321926">
    <property type="component" value="Unassembled WGS sequence"/>
</dbReference>
<keyword evidence="2" id="KW-1003">Cell membrane</keyword>
<evidence type="ECO:0000313" key="11">
    <source>
        <dbReference type="Proteomes" id="UP000321926"/>
    </source>
</evidence>
<feature type="transmembrane region" description="Helical" evidence="7">
    <location>
        <begin position="337"/>
        <end position="370"/>
    </location>
</feature>
<evidence type="ECO:0000259" key="8">
    <source>
        <dbReference type="Pfam" id="PF02687"/>
    </source>
</evidence>
<evidence type="ECO:0000256" key="2">
    <source>
        <dbReference type="ARBA" id="ARBA00022475"/>
    </source>
</evidence>
<evidence type="ECO:0000256" key="5">
    <source>
        <dbReference type="ARBA" id="ARBA00023136"/>
    </source>
</evidence>
<dbReference type="PANTHER" id="PTHR30572:SF4">
    <property type="entry name" value="ABC TRANSPORTER PERMEASE YTRF"/>
    <property type="match status" value="1"/>
</dbReference>
<dbReference type="GO" id="GO:0022857">
    <property type="term" value="F:transmembrane transporter activity"/>
    <property type="evidence" value="ECO:0007669"/>
    <property type="project" value="TreeGrafter"/>
</dbReference>
<comment type="similarity">
    <text evidence="6">Belongs to the ABC-4 integral membrane protein family.</text>
</comment>
<dbReference type="InterPro" id="IPR050250">
    <property type="entry name" value="Macrolide_Exporter_MacB"/>
</dbReference>
<feature type="transmembrane region" description="Helical" evidence="7">
    <location>
        <begin position="21"/>
        <end position="46"/>
    </location>
</feature>
<keyword evidence="5 7" id="KW-0472">Membrane</keyword>
<feature type="domain" description="ABC3 transporter permease C-terminal" evidence="8">
    <location>
        <begin position="298"/>
        <end position="409"/>
    </location>
</feature>
<gene>
    <name evidence="10" type="ORF">FVR03_00095</name>
</gene>
<dbReference type="GO" id="GO:0005886">
    <property type="term" value="C:plasma membrane"/>
    <property type="evidence" value="ECO:0007669"/>
    <property type="project" value="UniProtKB-SubCell"/>
</dbReference>
<dbReference type="RefSeq" id="WP_147919715.1">
    <property type="nucleotide sequence ID" value="NZ_VRTY01000001.1"/>
</dbReference>
<keyword evidence="4 7" id="KW-1133">Transmembrane helix</keyword>
<evidence type="ECO:0000256" key="4">
    <source>
        <dbReference type="ARBA" id="ARBA00022989"/>
    </source>
</evidence>
<evidence type="ECO:0000259" key="9">
    <source>
        <dbReference type="Pfam" id="PF12704"/>
    </source>
</evidence>
<organism evidence="10 11">
    <name type="scientific">Pontibacter qinzhouensis</name>
    <dbReference type="NCBI Taxonomy" id="2603253"/>
    <lineage>
        <taxon>Bacteria</taxon>
        <taxon>Pseudomonadati</taxon>
        <taxon>Bacteroidota</taxon>
        <taxon>Cytophagia</taxon>
        <taxon>Cytophagales</taxon>
        <taxon>Hymenobacteraceae</taxon>
        <taxon>Pontibacter</taxon>
    </lineage>
</organism>
<evidence type="ECO:0000256" key="7">
    <source>
        <dbReference type="SAM" id="Phobius"/>
    </source>
</evidence>
<feature type="transmembrane region" description="Helical" evidence="7">
    <location>
        <begin position="382"/>
        <end position="407"/>
    </location>
</feature>
<dbReference type="EMBL" id="VRTY01000001">
    <property type="protein sequence ID" value="TXK52811.1"/>
    <property type="molecule type" value="Genomic_DNA"/>
</dbReference>
<evidence type="ECO:0000313" key="10">
    <source>
        <dbReference type="EMBL" id="TXK52811.1"/>
    </source>
</evidence>
<sequence length="416" mass="46305">MIYLRLIVESFRFAWQALKSNLLRTILSLLGVTIGIFAIISVFTLVDSLERNVREAMSFVGERVIYVQTQPWTFGPGGRPWWDYLRRPQPTAREFRQMERNITMAEGIAIFSERGGNTFKYRNSSYSNAILSGATYDFNKIRDIPIENGRYFVPQEVDGSQNVIIIGSDIAEAFFPNQDPLGKQIKVKGHQFMVIGVMEKQGESMFGMSNVDKQGIIPFGAYSKIYTMGPKGMYATIALKGREDDKGLQELEYETQGLLRNIRGLRPRDKDNFALNRSEMVAEQVTSLFSVIGVAGWVIGGFAILVGGFGIANIMFVSVKERTNIIGIQKSLGAKNFFILFQFLFESVFLSLLGGGFGILLVFLLTLIPQDMMEIMLSFSNIVLGLSVSAVIGMLSGIIPAVLAANLDPVMAIRSK</sequence>
<comment type="caution">
    <text evidence="10">The sequence shown here is derived from an EMBL/GenBank/DDBJ whole genome shotgun (WGS) entry which is preliminary data.</text>
</comment>
<evidence type="ECO:0000256" key="1">
    <source>
        <dbReference type="ARBA" id="ARBA00004651"/>
    </source>
</evidence>
<evidence type="ECO:0000256" key="6">
    <source>
        <dbReference type="ARBA" id="ARBA00038076"/>
    </source>
</evidence>
<keyword evidence="11" id="KW-1185">Reference proteome</keyword>
<dbReference type="Pfam" id="PF02687">
    <property type="entry name" value="FtsX"/>
    <property type="match status" value="1"/>
</dbReference>
<keyword evidence="3 7" id="KW-0812">Transmembrane</keyword>
<dbReference type="Pfam" id="PF12704">
    <property type="entry name" value="MacB_PCD"/>
    <property type="match status" value="1"/>
</dbReference>
<evidence type="ECO:0000256" key="3">
    <source>
        <dbReference type="ARBA" id="ARBA00022692"/>
    </source>
</evidence>
<feature type="domain" description="MacB-like periplasmic core" evidence="9">
    <location>
        <begin position="25"/>
        <end position="244"/>
    </location>
</feature>